<dbReference type="Proteomes" id="UP001596241">
    <property type="component" value="Unassembled WGS sequence"/>
</dbReference>
<feature type="region of interest" description="Disordered" evidence="6">
    <location>
        <begin position="32"/>
        <end position="74"/>
    </location>
</feature>
<accession>A0ABW1FPH0</accession>
<name>A0ABW1FPH0_9ACTN</name>
<evidence type="ECO:0000256" key="1">
    <source>
        <dbReference type="ARBA" id="ARBA00004196"/>
    </source>
</evidence>
<comment type="subcellular location">
    <subcellularLocation>
        <location evidence="1">Cell envelope</location>
    </subcellularLocation>
</comment>
<dbReference type="CDD" id="cd02966">
    <property type="entry name" value="TlpA_like_family"/>
    <property type="match status" value="1"/>
</dbReference>
<dbReference type="PANTHER" id="PTHR42852:SF6">
    <property type="entry name" value="THIOL:DISULFIDE INTERCHANGE PROTEIN DSBE"/>
    <property type="match status" value="1"/>
</dbReference>
<evidence type="ECO:0000256" key="3">
    <source>
        <dbReference type="ARBA" id="ARBA00022968"/>
    </source>
</evidence>
<dbReference type="Pfam" id="PF08534">
    <property type="entry name" value="Redoxin"/>
    <property type="match status" value="1"/>
</dbReference>
<dbReference type="Gene3D" id="3.40.30.10">
    <property type="entry name" value="Glutaredoxin"/>
    <property type="match status" value="1"/>
</dbReference>
<keyword evidence="2" id="KW-0201">Cytochrome c-type biogenesis</keyword>
<dbReference type="InterPro" id="IPR036249">
    <property type="entry name" value="Thioredoxin-like_sf"/>
</dbReference>
<dbReference type="EMBL" id="JBHSPW010000012">
    <property type="protein sequence ID" value="MFC5895865.1"/>
    <property type="molecule type" value="Genomic_DNA"/>
</dbReference>
<evidence type="ECO:0000313" key="9">
    <source>
        <dbReference type="Proteomes" id="UP001596241"/>
    </source>
</evidence>
<keyword evidence="4" id="KW-1015">Disulfide bond</keyword>
<feature type="domain" description="Thioredoxin" evidence="7">
    <location>
        <begin position="57"/>
        <end position="201"/>
    </location>
</feature>
<dbReference type="SUPFAM" id="SSF52833">
    <property type="entry name" value="Thioredoxin-like"/>
    <property type="match status" value="1"/>
</dbReference>
<protein>
    <submittedName>
        <fullName evidence="8">TlpA family protein disulfide reductase</fullName>
    </submittedName>
</protein>
<evidence type="ECO:0000256" key="6">
    <source>
        <dbReference type="SAM" id="MobiDB-lite"/>
    </source>
</evidence>
<keyword evidence="3" id="KW-0735">Signal-anchor</keyword>
<proteinExistence type="predicted"/>
<evidence type="ECO:0000313" key="8">
    <source>
        <dbReference type="EMBL" id="MFC5895865.1"/>
    </source>
</evidence>
<keyword evidence="3" id="KW-0812">Transmembrane</keyword>
<dbReference type="PROSITE" id="PS00194">
    <property type="entry name" value="THIOREDOXIN_1"/>
    <property type="match status" value="1"/>
</dbReference>
<dbReference type="PROSITE" id="PS51352">
    <property type="entry name" value="THIOREDOXIN_2"/>
    <property type="match status" value="1"/>
</dbReference>
<dbReference type="RefSeq" id="WP_345078308.1">
    <property type="nucleotide sequence ID" value="NZ_BAAAWG010000002.1"/>
</dbReference>
<keyword evidence="5" id="KW-0676">Redox-active center</keyword>
<dbReference type="InterPro" id="IPR013766">
    <property type="entry name" value="Thioredoxin_domain"/>
</dbReference>
<sequence length="203" mass="21726">MSLRPLSPRSRHGRRLAVLMTTSAAVAGLTSCGGDDSGKAAQSTFTRGKNGVGTVPVARREPAPDLSGTSTTGKKLDVRDYRGKVVVVNIWGSWCGPCNAEAPHFAEVARDTAGQGVRFVGINTRDSTTAQAVSFEEQHRVPYPSLFDPTGKLLLRFPKGSINPQLIPTTVAIDRHGRTAARAIGPLNEKGLREMIRPLLAEK</sequence>
<comment type="caution">
    <text evidence="8">The sequence shown here is derived from an EMBL/GenBank/DDBJ whole genome shotgun (WGS) entry which is preliminary data.</text>
</comment>
<dbReference type="InterPro" id="IPR050553">
    <property type="entry name" value="Thioredoxin_ResA/DsbE_sf"/>
</dbReference>
<evidence type="ECO:0000259" key="7">
    <source>
        <dbReference type="PROSITE" id="PS51352"/>
    </source>
</evidence>
<dbReference type="InterPro" id="IPR013740">
    <property type="entry name" value="Redoxin"/>
</dbReference>
<keyword evidence="9" id="KW-1185">Reference proteome</keyword>
<organism evidence="8 9">
    <name type="scientific">Streptomyces ramulosus</name>
    <dbReference type="NCBI Taxonomy" id="47762"/>
    <lineage>
        <taxon>Bacteria</taxon>
        <taxon>Bacillati</taxon>
        <taxon>Actinomycetota</taxon>
        <taxon>Actinomycetes</taxon>
        <taxon>Kitasatosporales</taxon>
        <taxon>Streptomycetaceae</taxon>
        <taxon>Streptomyces</taxon>
    </lineage>
</organism>
<reference evidence="9" key="1">
    <citation type="journal article" date="2019" name="Int. J. Syst. Evol. Microbiol.">
        <title>The Global Catalogue of Microorganisms (GCM) 10K type strain sequencing project: providing services to taxonomists for standard genome sequencing and annotation.</title>
        <authorList>
            <consortium name="The Broad Institute Genomics Platform"/>
            <consortium name="The Broad Institute Genome Sequencing Center for Infectious Disease"/>
            <person name="Wu L."/>
            <person name="Ma J."/>
        </authorList>
    </citation>
    <scope>NUCLEOTIDE SEQUENCE [LARGE SCALE GENOMIC DNA]</scope>
    <source>
        <strain evidence="9">CGMCC 1.15809</strain>
    </source>
</reference>
<evidence type="ECO:0000256" key="4">
    <source>
        <dbReference type="ARBA" id="ARBA00023157"/>
    </source>
</evidence>
<evidence type="ECO:0000256" key="2">
    <source>
        <dbReference type="ARBA" id="ARBA00022748"/>
    </source>
</evidence>
<dbReference type="InterPro" id="IPR017937">
    <property type="entry name" value="Thioredoxin_CS"/>
</dbReference>
<evidence type="ECO:0000256" key="5">
    <source>
        <dbReference type="ARBA" id="ARBA00023284"/>
    </source>
</evidence>
<gene>
    <name evidence="8" type="ORF">ACFP3M_24010</name>
</gene>
<dbReference type="PROSITE" id="PS51257">
    <property type="entry name" value="PROKAR_LIPOPROTEIN"/>
    <property type="match status" value="1"/>
</dbReference>
<dbReference type="PANTHER" id="PTHR42852">
    <property type="entry name" value="THIOL:DISULFIDE INTERCHANGE PROTEIN DSBE"/>
    <property type="match status" value="1"/>
</dbReference>